<dbReference type="PANTHER" id="PTHR42800">
    <property type="entry name" value="EXOINULINASE INUD (AFU_ORTHOLOGUE AFUA_5G00480)"/>
    <property type="match status" value="1"/>
</dbReference>
<organism evidence="5 6">
    <name type="scientific">Paraconiothyrium brasiliense</name>
    <dbReference type="NCBI Taxonomy" id="300254"/>
    <lineage>
        <taxon>Eukaryota</taxon>
        <taxon>Fungi</taxon>
        <taxon>Dikarya</taxon>
        <taxon>Ascomycota</taxon>
        <taxon>Pezizomycotina</taxon>
        <taxon>Dothideomycetes</taxon>
        <taxon>Pleosporomycetidae</taxon>
        <taxon>Pleosporales</taxon>
        <taxon>Massarineae</taxon>
        <taxon>Didymosphaeriaceae</taxon>
        <taxon>Paraconiothyrium</taxon>
    </lineage>
</organism>
<dbReference type="SUPFAM" id="SSF75005">
    <property type="entry name" value="Arabinanase/levansucrase/invertase"/>
    <property type="match status" value="1"/>
</dbReference>
<dbReference type="Gene3D" id="2.115.10.20">
    <property type="entry name" value="Glycosyl hydrolase domain, family 43"/>
    <property type="match status" value="1"/>
</dbReference>
<dbReference type="InterPro" id="IPR001362">
    <property type="entry name" value="Glyco_hydro_32"/>
</dbReference>
<keyword evidence="6" id="KW-1185">Reference proteome</keyword>
<dbReference type="PANTHER" id="PTHR42800:SF1">
    <property type="entry name" value="EXOINULINASE INUD (AFU_ORTHOLOGUE AFUA_5G00480)"/>
    <property type="match status" value="1"/>
</dbReference>
<reference evidence="5 6" key="1">
    <citation type="submission" date="2024-02" db="EMBL/GenBank/DDBJ databases">
        <title>De novo assembly and annotation of 12 fungi associated with fruit tree decline syndrome in Ontario, Canada.</title>
        <authorList>
            <person name="Sulman M."/>
            <person name="Ellouze W."/>
            <person name="Ilyukhin E."/>
        </authorList>
    </citation>
    <scope>NUCLEOTIDE SEQUENCE [LARGE SCALE GENOMIC DNA]</scope>
    <source>
        <strain evidence="5 6">M42-189</strain>
    </source>
</reference>
<gene>
    <name evidence="5" type="ORF">SLS60_012057</name>
</gene>
<dbReference type="SMART" id="SM00640">
    <property type="entry name" value="Glyco_32"/>
    <property type="match status" value="1"/>
</dbReference>
<dbReference type="Proteomes" id="UP001521785">
    <property type="component" value="Unassembled WGS sequence"/>
</dbReference>
<dbReference type="EMBL" id="JAKJXO020000028">
    <property type="protein sequence ID" value="KAL1591358.1"/>
    <property type="molecule type" value="Genomic_DNA"/>
</dbReference>
<evidence type="ECO:0000313" key="5">
    <source>
        <dbReference type="EMBL" id="KAL1591358.1"/>
    </source>
</evidence>
<accession>A0ABR3QH48</accession>
<dbReference type="Pfam" id="PF00251">
    <property type="entry name" value="Glyco_hydro_32N"/>
    <property type="match status" value="1"/>
</dbReference>
<evidence type="ECO:0000256" key="1">
    <source>
        <dbReference type="ARBA" id="ARBA00009902"/>
    </source>
</evidence>
<keyword evidence="3" id="KW-0326">Glycosidase</keyword>
<evidence type="ECO:0000259" key="4">
    <source>
        <dbReference type="Pfam" id="PF00251"/>
    </source>
</evidence>
<sequence length="331" mass="36058">MAQTVPSGKTIREGQQSQSIAYSLDEGMTWTTYEAGNPVILEPPQPHGDQYRDFRDPYVFWHDSTKKWIALVSLAQLHKLLIYTSLDLKVWTYVSEFGPVNAVGGVWECPSIFPLPLDGDEANMKWVAQIGLNPGGPLGVIGSGTQYAVGSFDGTTFIGDTNNIYSAPILPNGSVIFQDFEGHGSFADLSWTATGDLIGTGPANGTLAGQQTVTGYLGNRLLNTFLNEDSTTGTITSPSFKISHMYINFLIGGGYAPNTTCINLKIRGQMVRTATSSNEEKLSWYGWDVSAFIGYIAVIEIVDPRQAAGDTSASTRFPSRIRWPEHKKQIG</sequence>
<protein>
    <recommendedName>
        <fullName evidence="4">Glycosyl hydrolase family 32 N-terminal domain-containing protein</fullName>
    </recommendedName>
</protein>
<evidence type="ECO:0000256" key="2">
    <source>
        <dbReference type="ARBA" id="ARBA00022801"/>
    </source>
</evidence>
<dbReference type="InterPro" id="IPR013148">
    <property type="entry name" value="Glyco_hydro_32_N"/>
</dbReference>
<name>A0ABR3QH48_9PLEO</name>
<evidence type="ECO:0000313" key="6">
    <source>
        <dbReference type="Proteomes" id="UP001521785"/>
    </source>
</evidence>
<comment type="similarity">
    <text evidence="1">Belongs to the glycosyl hydrolase 32 family.</text>
</comment>
<comment type="caution">
    <text evidence="5">The sequence shown here is derived from an EMBL/GenBank/DDBJ whole genome shotgun (WGS) entry which is preliminary data.</text>
</comment>
<proteinExistence type="inferred from homology"/>
<keyword evidence="2" id="KW-0378">Hydrolase</keyword>
<dbReference type="InterPro" id="IPR023296">
    <property type="entry name" value="Glyco_hydro_beta-prop_sf"/>
</dbReference>
<evidence type="ECO:0000256" key="3">
    <source>
        <dbReference type="ARBA" id="ARBA00023295"/>
    </source>
</evidence>
<feature type="domain" description="Glycosyl hydrolase family 32 N-terminal" evidence="4">
    <location>
        <begin position="12"/>
        <end position="160"/>
    </location>
</feature>